<evidence type="ECO:0000313" key="25">
    <source>
        <dbReference type="Proteomes" id="UP001327560"/>
    </source>
</evidence>
<evidence type="ECO:0000313" key="24">
    <source>
        <dbReference type="EMBL" id="WOL20650.1"/>
    </source>
</evidence>
<dbReference type="GO" id="GO:0005524">
    <property type="term" value="F:ATP binding"/>
    <property type="evidence" value="ECO:0007669"/>
    <property type="project" value="UniProtKB-UniRule"/>
</dbReference>
<organism evidence="24 25">
    <name type="scientific">Canna indica</name>
    <name type="common">Indian-shot</name>
    <dbReference type="NCBI Taxonomy" id="4628"/>
    <lineage>
        <taxon>Eukaryota</taxon>
        <taxon>Viridiplantae</taxon>
        <taxon>Streptophyta</taxon>
        <taxon>Embryophyta</taxon>
        <taxon>Tracheophyta</taxon>
        <taxon>Spermatophyta</taxon>
        <taxon>Magnoliopsida</taxon>
        <taxon>Liliopsida</taxon>
        <taxon>Zingiberales</taxon>
        <taxon>Cannaceae</taxon>
        <taxon>Canna</taxon>
    </lineage>
</organism>
<evidence type="ECO:0000256" key="14">
    <source>
        <dbReference type="ARBA" id="ARBA00022840"/>
    </source>
</evidence>
<evidence type="ECO:0000256" key="8">
    <source>
        <dbReference type="ARBA" id="ARBA00022679"/>
    </source>
</evidence>
<sequence>MSLPPSLVSELLRHQSRPTRSLAKAKTSMALLPLYLISPAIILSFLCSATTVISSDAADLLALLSIKAHLQPSISLSSWGNMSSMHFCRWEGVTCNSIQNPGRVTALDLSNLGLTGTISPDIGNLTFLLTLNLSCNNLQSQLPPELGRLSHLESLLLWQNSLQGRIPADLANCSNLLRLSIGSNKLTGEIPAEIGALRKLSILSLHDNSLSSSIPSSLGNLSSLAHLDLVGNRLSGTIPSSLGRLHGLVHISVTRNRLAGDIPSSIFNISSLSHLYLGYNFLSGVLPPDMGNTLVNLEVLQAFGNLLEGPIPISIPNASKLIEIVMPHNRLSGKLPGDIGKLMFLSSLSLRDNRLEAKKDEDWKFVDSLANSSNLQIFDLSYNNLEGLLPTSIANLSTQLTWLGVGGNKVYGSIPQELGRRYINLNRLYLDQMKLIGIIPATIGKLQNLHILSLNGNQLSGDVPSTIGNLTQLEKLFLNNNNLQGNIPKSLSKLQHLTVFDLSFNMLDGSIPNELTELTSLTQYLNLSHNFLTGPFPSKFGSLRNLEALDISENKLSGEIPNTLGECQVLQYLYLQGNKFRGTIPDSLSSLSGILELDLSSNYLSGPIPPSFKRLEHINFLNLSFNNLEGQVPYEGFFINSSLISVTGNIKLCGGNPDLDLQPCPRRVSGKKYNLSELRLLIPIGLAVALLMLSIGVVFHLVCTQKVKYMPVVSSRRQYPIASYRDILRATDGFLSSNIIGKGSFGQVYRGIMEYDGTDVAIKVFDTQQLGAFQIFKAECETLGKIKHRNLTKILTACSSLDHNGDSFLAIVTEYMPNGSLDEWLHPQAQTNYDTASRNLSFLQILNIAIDVASALDYLHNYSGAPIVHCDLKPSNVLLDNDMVAHLCDFGSAKFLKETATGDFPKEASNISGLKGSIGYIAPEYGMGGKPSTKGDVYSYGVLLLEMISGRRPTDVMFKDGECLHSYMEMAYSAQIIDVVDPLLLLLDEDVKAMKTEKMHQCLFSVIRVGLSCSNKSDNDRLEMQEVIKVLHDVQRILVEIITETSIRGNKTKKLS</sequence>
<evidence type="ECO:0000256" key="3">
    <source>
        <dbReference type="ARBA" id="ARBA00012513"/>
    </source>
</evidence>
<dbReference type="InterPro" id="IPR011009">
    <property type="entry name" value="Kinase-like_dom_sf"/>
</dbReference>
<dbReference type="InterPro" id="IPR003591">
    <property type="entry name" value="Leu-rich_rpt_typical-subtyp"/>
</dbReference>
<gene>
    <name evidence="24" type="ORF">Cni_G29455</name>
</gene>
<dbReference type="Gene3D" id="3.80.10.10">
    <property type="entry name" value="Ribonuclease Inhibitor"/>
    <property type="match status" value="3"/>
</dbReference>
<keyword evidence="14 21" id="KW-0067">ATP-binding</keyword>
<keyword evidence="12 21" id="KW-0547">Nucleotide-binding</keyword>
<dbReference type="InterPro" id="IPR001611">
    <property type="entry name" value="Leu-rich_rpt"/>
</dbReference>
<keyword evidence="6" id="KW-0597">Phosphoprotein</keyword>
<keyword evidence="11" id="KW-0677">Repeat</keyword>
<dbReference type="SMART" id="SM00220">
    <property type="entry name" value="S_TKc"/>
    <property type="match status" value="1"/>
</dbReference>
<dbReference type="AlphaFoldDB" id="A0AAQ3L5H7"/>
<dbReference type="PANTHER" id="PTHR48053:SF37">
    <property type="entry name" value="LEUCINE-RICH REPEAT PROTEIN KINASE FAMILY PROTEIN"/>
    <property type="match status" value="1"/>
</dbReference>
<dbReference type="FunFam" id="3.80.10.10:FF:000288">
    <property type="entry name" value="LRR receptor-like serine/threonine-protein kinase EFR"/>
    <property type="match status" value="1"/>
</dbReference>
<keyword evidence="4" id="KW-1003">Cell membrane</keyword>
<evidence type="ECO:0000256" key="6">
    <source>
        <dbReference type="ARBA" id="ARBA00022553"/>
    </source>
</evidence>
<feature type="transmembrane region" description="Helical" evidence="22">
    <location>
        <begin position="680"/>
        <end position="702"/>
    </location>
</feature>
<dbReference type="InterPro" id="IPR032675">
    <property type="entry name" value="LRR_dom_sf"/>
</dbReference>
<dbReference type="InterPro" id="IPR017441">
    <property type="entry name" value="Protein_kinase_ATP_BS"/>
</dbReference>
<dbReference type="Pfam" id="PF00560">
    <property type="entry name" value="LRR_1"/>
    <property type="match status" value="9"/>
</dbReference>
<evidence type="ECO:0000256" key="4">
    <source>
        <dbReference type="ARBA" id="ARBA00022475"/>
    </source>
</evidence>
<dbReference type="PROSITE" id="PS00108">
    <property type="entry name" value="PROTEIN_KINASE_ST"/>
    <property type="match status" value="1"/>
</dbReference>
<keyword evidence="25" id="KW-1185">Reference proteome</keyword>
<dbReference type="SMART" id="SM00369">
    <property type="entry name" value="LRR_TYP"/>
    <property type="match status" value="9"/>
</dbReference>
<keyword evidence="10" id="KW-0732">Signal</keyword>
<dbReference type="InterPro" id="IPR051716">
    <property type="entry name" value="Plant_RL_S/T_kinase"/>
</dbReference>
<evidence type="ECO:0000256" key="10">
    <source>
        <dbReference type="ARBA" id="ARBA00022729"/>
    </source>
</evidence>
<keyword evidence="8" id="KW-0808">Transferase</keyword>
<evidence type="ECO:0000259" key="23">
    <source>
        <dbReference type="PROSITE" id="PS50011"/>
    </source>
</evidence>
<dbReference type="SUPFAM" id="SSF52058">
    <property type="entry name" value="L domain-like"/>
    <property type="match status" value="2"/>
</dbReference>
<evidence type="ECO:0000256" key="7">
    <source>
        <dbReference type="ARBA" id="ARBA00022614"/>
    </source>
</evidence>
<dbReference type="FunFam" id="3.80.10.10:FF:000041">
    <property type="entry name" value="LRR receptor-like serine/threonine-protein kinase ERECTA"/>
    <property type="match status" value="1"/>
</dbReference>
<feature type="domain" description="Protein kinase" evidence="23">
    <location>
        <begin position="734"/>
        <end position="1035"/>
    </location>
</feature>
<dbReference type="GO" id="GO:0004674">
    <property type="term" value="F:protein serine/threonine kinase activity"/>
    <property type="evidence" value="ECO:0007669"/>
    <property type="project" value="UniProtKB-KW"/>
</dbReference>
<comment type="catalytic activity">
    <reaction evidence="19">
        <text>L-threonyl-[protein] + ATP = O-phospho-L-threonyl-[protein] + ADP + H(+)</text>
        <dbReference type="Rhea" id="RHEA:46608"/>
        <dbReference type="Rhea" id="RHEA-COMP:11060"/>
        <dbReference type="Rhea" id="RHEA-COMP:11605"/>
        <dbReference type="ChEBI" id="CHEBI:15378"/>
        <dbReference type="ChEBI" id="CHEBI:30013"/>
        <dbReference type="ChEBI" id="CHEBI:30616"/>
        <dbReference type="ChEBI" id="CHEBI:61977"/>
        <dbReference type="ChEBI" id="CHEBI:456216"/>
        <dbReference type="EC" id="2.7.11.1"/>
    </reaction>
</comment>
<comment type="catalytic activity">
    <reaction evidence="20">
        <text>L-seryl-[protein] + ATP = O-phospho-L-seryl-[protein] + ADP + H(+)</text>
        <dbReference type="Rhea" id="RHEA:17989"/>
        <dbReference type="Rhea" id="RHEA-COMP:9863"/>
        <dbReference type="Rhea" id="RHEA-COMP:11604"/>
        <dbReference type="ChEBI" id="CHEBI:15378"/>
        <dbReference type="ChEBI" id="CHEBI:29999"/>
        <dbReference type="ChEBI" id="CHEBI:30616"/>
        <dbReference type="ChEBI" id="CHEBI:83421"/>
        <dbReference type="ChEBI" id="CHEBI:456216"/>
        <dbReference type="EC" id="2.7.11.1"/>
    </reaction>
</comment>
<dbReference type="FunFam" id="1.10.510.10:FF:000358">
    <property type="entry name" value="Putative leucine-rich repeat receptor-like serine/threonine-protein kinase"/>
    <property type="match status" value="1"/>
</dbReference>
<evidence type="ECO:0000256" key="2">
    <source>
        <dbReference type="ARBA" id="ARBA00008684"/>
    </source>
</evidence>
<evidence type="ECO:0000256" key="20">
    <source>
        <dbReference type="ARBA" id="ARBA00048679"/>
    </source>
</evidence>
<dbReference type="PANTHER" id="PTHR48053">
    <property type="entry name" value="LEUCINE RICH REPEAT FAMILY PROTEIN, EXPRESSED"/>
    <property type="match status" value="1"/>
</dbReference>
<proteinExistence type="inferred from homology"/>
<dbReference type="Pfam" id="PF00069">
    <property type="entry name" value="Pkinase"/>
    <property type="match status" value="1"/>
</dbReference>
<dbReference type="FunFam" id="3.80.10.10:FF:000627">
    <property type="entry name" value="Probable leucine-rich repeat receptor-like protein kinase At2g33170"/>
    <property type="match status" value="1"/>
</dbReference>
<keyword evidence="13 24" id="KW-0418">Kinase</keyword>
<keyword evidence="7" id="KW-0433">Leucine-rich repeat</keyword>
<evidence type="ECO:0000256" key="21">
    <source>
        <dbReference type="PROSITE-ProRule" id="PRU10141"/>
    </source>
</evidence>
<dbReference type="EC" id="2.7.11.1" evidence="3"/>
<dbReference type="SMART" id="SM00365">
    <property type="entry name" value="LRR_SD22"/>
    <property type="match status" value="5"/>
</dbReference>
<evidence type="ECO:0000256" key="13">
    <source>
        <dbReference type="ARBA" id="ARBA00022777"/>
    </source>
</evidence>
<dbReference type="Gene3D" id="1.10.510.10">
    <property type="entry name" value="Transferase(Phosphotransferase) domain 1"/>
    <property type="match status" value="1"/>
</dbReference>
<accession>A0AAQ3L5H7</accession>
<evidence type="ECO:0000256" key="1">
    <source>
        <dbReference type="ARBA" id="ARBA00004162"/>
    </source>
</evidence>
<dbReference type="Proteomes" id="UP001327560">
    <property type="component" value="Chromosome 9"/>
</dbReference>
<evidence type="ECO:0000256" key="15">
    <source>
        <dbReference type="ARBA" id="ARBA00022989"/>
    </source>
</evidence>
<evidence type="ECO:0000256" key="18">
    <source>
        <dbReference type="ARBA" id="ARBA00023180"/>
    </source>
</evidence>
<comment type="similarity">
    <text evidence="2">Belongs to the protein kinase superfamily. Ser/Thr protein kinase family.</text>
</comment>
<evidence type="ECO:0000256" key="12">
    <source>
        <dbReference type="ARBA" id="ARBA00022741"/>
    </source>
</evidence>
<keyword evidence="16 22" id="KW-0472">Membrane</keyword>
<evidence type="ECO:0000256" key="9">
    <source>
        <dbReference type="ARBA" id="ARBA00022692"/>
    </source>
</evidence>
<dbReference type="GO" id="GO:0005886">
    <property type="term" value="C:plasma membrane"/>
    <property type="evidence" value="ECO:0007669"/>
    <property type="project" value="UniProtKB-SubCell"/>
</dbReference>
<name>A0AAQ3L5H7_9LILI</name>
<evidence type="ECO:0000256" key="19">
    <source>
        <dbReference type="ARBA" id="ARBA00047899"/>
    </source>
</evidence>
<dbReference type="InterPro" id="IPR013210">
    <property type="entry name" value="LRR_N_plant-typ"/>
</dbReference>
<keyword evidence="17 24" id="KW-0675">Receptor</keyword>
<dbReference type="PROSITE" id="PS50011">
    <property type="entry name" value="PROTEIN_KINASE_DOM"/>
    <property type="match status" value="1"/>
</dbReference>
<evidence type="ECO:0000256" key="5">
    <source>
        <dbReference type="ARBA" id="ARBA00022527"/>
    </source>
</evidence>
<comment type="subcellular location">
    <subcellularLocation>
        <location evidence="1">Cell membrane</location>
        <topology evidence="1">Single-pass membrane protein</topology>
    </subcellularLocation>
</comment>
<dbReference type="InterPro" id="IPR008271">
    <property type="entry name" value="Ser/Thr_kinase_AS"/>
</dbReference>
<dbReference type="Pfam" id="PF13855">
    <property type="entry name" value="LRR_8"/>
    <property type="match status" value="1"/>
</dbReference>
<feature type="transmembrane region" description="Helical" evidence="22">
    <location>
        <begin position="32"/>
        <end position="53"/>
    </location>
</feature>
<dbReference type="EMBL" id="CP136898">
    <property type="protein sequence ID" value="WOL20650.1"/>
    <property type="molecule type" value="Genomic_DNA"/>
</dbReference>
<keyword evidence="5" id="KW-0723">Serine/threonine-protein kinase</keyword>
<protein>
    <recommendedName>
        <fullName evidence="3">non-specific serine/threonine protein kinase</fullName>
        <ecNumber evidence="3">2.7.11.1</ecNumber>
    </recommendedName>
</protein>
<reference evidence="24 25" key="1">
    <citation type="submission" date="2023-10" db="EMBL/GenBank/DDBJ databases">
        <title>Chromosome-scale genome assembly provides insights into flower coloration mechanisms of Canna indica.</title>
        <authorList>
            <person name="Li C."/>
        </authorList>
    </citation>
    <scope>NUCLEOTIDE SEQUENCE [LARGE SCALE GENOMIC DNA]</scope>
    <source>
        <tissue evidence="24">Flower</tissue>
    </source>
</reference>
<evidence type="ECO:0000256" key="11">
    <source>
        <dbReference type="ARBA" id="ARBA00022737"/>
    </source>
</evidence>
<dbReference type="PROSITE" id="PS00107">
    <property type="entry name" value="PROTEIN_KINASE_ATP"/>
    <property type="match status" value="1"/>
</dbReference>
<dbReference type="InterPro" id="IPR000719">
    <property type="entry name" value="Prot_kinase_dom"/>
</dbReference>
<keyword evidence="9 22" id="KW-0812">Transmembrane</keyword>
<evidence type="ECO:0000256" key="22">
    <source>
        <dbReference type="SAM" id="Phobius"/>
    </source>
</evidence>
<evidence type="ECO:0000256" key="16">
    <source>
        <dbReference type="ARBA" id="ARBA00023136"/>
    </source>
</evidence>
<dbReference type="SUPFAM" id="SSF56112">
    <property type="entry name" value="Protein kinase-like (PK-like)"/>
    <property type="match status" value="1"/>
</dbReference>
<evidence type="ECO:0000256" key="17">
    <source>
        <dbReference type="ARBA" id="ARBA00023170"/>
    </source>
</evidence>
<keyword evidence="15 22" id="KW-1133">Transmembrane helix</keyword>
<dbReference type="Pfam" id="PF08263">
    <property type="entry name" value="LRRNT_2"/>
    <property type="match status" value="1"/>
</dbReference>
<dbReference type="Gene3D" id="3.30.200.20">
    <property type="entry name" value="Phosphorylase Kinase, domain 1"/>
    <property type="match status" value="1"/>
</dbReference>
<keyword evidence="18" id="KW-0325">Glycoprotein</keyword>
<feature type="binding site" evidence="21">
    <location>
        <position position="763"/>
    </location>
    <ligand>
        <name>ATP</name>
        <dbReference type="ChEBI" id="CHEBI:30616"/>
    </ligand>
</feature>